<dbReference type="RefSeq" id="WP_008291474.1">
    <property type="nucleotide sequence ID" value="NZ_GG657899.1"/>
</dbReference>
<dbReference type="EMBL" id="GG657899">
    <property type="protein sequence ID" value="EEF79386.1"/>
    <property type="molecule type" value="Genomic_DNA"/>
</dbReference>
<protein>
    <submittedName>
        <fullName evidence="2">Cytoplasmic chaperone TorD subfamily</fullName>
    </submittedName>
</protein>
<evidence type="ECO:0000313" key="2">
    <source>
        <dbReference type="EMBL" id="EEF79386.1"/>
    </source>
</evidence>
<dbReference type="HOGENOM" id="CLU_077650_2_0_6"/>
<dbReference type="Gene3D" id="1.10.3480.10">
    <property type="entry name" value="TorD-like"/>
    <property type="match status" value="1"/>
</dbReference>
<dbReference type="OrthoDB" id="8526323at2"/>
<reference evidence="2 3" key="1">
    <citation type="journal article" date="2011" name="J. Bacteriol.">
        <title>Draft genome sequence of the chemolithoheterotrophic, halophilic methylotroph Methylophaga thiooxydans DMS010.</title>
        <authorList>
            <person name="Boden R."/>
            <person name="Ferriera S."/>
            <person name="Johnson J."/>
            <person name="Kelly D.P."/>
            <person name="Murrell J.C."/>
            <person name="Schafer H."/>
        </authorList>
    </citation>
    <scope>NUCLEOTIDE SEQUENCE [LARGE SCALE GENOMIC DNA]</scope>
    <source>
        <strain evidence="2 3">DMS010</strain>
    </source>
</reference>
<proteinExistence type="predicted"/>
<dbReference type="SUPFAM" id="SSF89155">
    <property type="entry name" value="TorD-like"/>
    <property type="match status" value="1"/>
</dbReference>
<dbReference type="Proteomes" id="UP000004679">
    <property type="component" value="Unassembled WGS sequence"/>
</dbReference>
<evidence type="ECO:0000313" key="3">
    <source>
        <dbReference type="Proteomes" id="UP000004679"/>
    </source>
</evidence>
<evidence type="ECO:0000256" key="1">
    <source>
        <dbReference type="ARBA" id="ARBA00023186"/>
    </source>
</evidence>
<dbReference type="InterPro" id="IPR020945">
    <property type="entry name" value="DMSO/NO3_reduct_chaperone"/>
</dbReference>
<dbReference type="Pfam" id="PF02613">
    <property type="entry name" value="Nitrate_red_del"/>
    <property type="match status" value="1"/>
</dbReference>
<name>C0N6L5_9GAMM</name>
<gene>
    <name evidence="2" type="ORF">MDMS009_1973</name>
</gene>
<sequence>MSENQEQWRAQHYALLATLLAAPPQIALLDNIAEVDVTEPESAMGQAWLALQTAAKQVEKDALNSEYHALFIGLTQGEIIPYGSFYQTGFLNEKPLALLRKDLAQLGLERQDDKKEPEDHIAAEFDVMRLILSAQGTPVVDASTFFNRHIQPWAERFFSDLAVAKNAVFYRSVAGFAKQFLKLETQLLK</sequence>
<dbReference type="PANTHER" id="PTHR34227:SF1">
    <property type="entry name" value="DIMETHYL SULFOXIDE REDUCTASE CHAPERONE-RELATED"/>
    <property type="match status" value="1"/>
</dbReference>
<organism evidence="2 3">
    <name type="scientific">Methylophaga thiooxydans DMS010</name>
    <dbReference type="NCBI Taxonomy" id="637616"/>
    <lineage>
        <taxon>Bacteria</taxon>
        <taxon>Pseudomonadati</taxon>
        <taxon>Pseudomonadota</taxon>
        <taxon>Gammaproteobacteria</taxon>
        <taxon>Thiotrichales</taxon>
        <taxon>Piscirickettsiaceae</taxon>
        <taxon>Methylophaga</taxon>
    </lineage>
</organism>
<keyword evidence="3" id="KW-1185">Reference proteome</keyword>
<dbReference type="InterPro" id="IPR050289">
    <property type="entry name" value="TorD/DmsD_chaperones"/>
</dbReference>
<dbReference type="InterPro" id="IPR036411">
    <property type="entry name" value="TorD-like_sf"/>
</dbReference>
<accession>C0N6L5</accession>
<dbReference type="AlphaFoldDB" id="C0N6L5"/>
<keyword evidence="1" id="KW-0143">Chaperone</keyword>
<dbReference type="PANTHER" id="PTHR34227">
    <property type="entry name" value="CHAPERONE PROTEIN YCDY"/>
    <property type="match status" value="1"/>
</dbReference>